<dbReference type="EMBL" id="AJAK01000010">
    <property type="protein sequence ID" value="EOH79481.1"/>
    <property type="molecule type" value="Genomic_DNA"/>
</dbReference>
<feature type="transmembrane region" description="Helical" evidence="1">
    <location>
        <begin position="233"/>
        <end position="253"/>
    </location>
</feature>
<evidence type="ECO:0000313" key="5">
    <source>
        <dbReference type="Proteomes" id="UP000014148"/>
    </source>
</evidence>
<dbReference type="RefSeq" id="WP_010740305.1">
    <property type="nucleotide sequence ID" value="NZ_KB946250.1"/>
</dbReference>
<keyword evidence="1" id="KW-1133">Transmembrane helix</keyword>
<dbReference type="Proteomes" id="UP000014148">
    <property type="component" value="Unassembled WGS sequence"/>
</dbReference>
<proteinExistence type="predicted"/>
<evidence type="ECO:0000313" key="4">
    <source>
        <dbReference type="Proteomes" id="UP000013783"/>
    </source>
</evidence>
<accession>R2RFU4</accession>
<feature type="transmembrane region" description="Helical" evidence="1">
    <location>
        <begin position="12"/>
        <end position="31"/>
    </location>
</feature>
<feature type="transmembrane region" description="Helical" evidence="1">
    <location>
        <begin position="281"/>
        <end position="302"/>
    </location>
</feature>
<name>R2RFU4_9ENTE</name>
<gene>
    <name evidence="3" type="ORF">I585_03961</name>
    <name evidence="2" type="ORF">UAI_01459</name>
</gene>
<sequence>MIRSIYFERYKKVLIAVCLLVIGICTFTAILQNNQWKSVYNDPELKTQYDAIPDEHNYYDEKQMNSVPYKSYKDFRDATLFFYGSFSLEDSGPNLKTMAKVENYSNKIPYSPKFGGIFIRIALLFVVPLAGFLLFFIDQKTGFNQFLFSLGISRKELFKKKITYVALPFLLSILIGQSLYALLIHSLIPAYYMNATLGQLFTSVISNFCLLFFMFSSSAFIGSMVGNSLFGSLTWAVYWWLMIIFPASLYRFGNILHTAKLIPKNQFPETLFVYFVGKMGGFWWVNLLFVFLSLLFAFWAYKKYQTLSLENDNAYLLHKESRWPIWTIMTLFTSFILNTYFFDSWSYFLQKRLYEHSADSISGPIFSNILITLVVGCICLLIVFYREITLSLSIRLNKLNHRTE</sequence>
<keyword evidence="5" id="KW-1185">Reference proteome</keyword>
<protein>
    <recommendedName>
        <fullName evidence="6">ABC transporter permease</fullName>
    </recommendedName>
</protein>
<evidence type="ECO:0000313" key="3">
    <source>
        <dbReference type="EMBL" id="EOT64760.1"/>
    </source>
</evidence>
<dbReference type="PATRIC" id="fig|1158601.3.peg.1428"/>
<keyword evidence="1" id="KW-0812">Transmembrane</keyword>
<comment type="caution">
    <text evidence="2">The sequence shown here is derived from an EMBL/GenBank/DDBJ whole genome shotgun (WGS) entry which is preliminary data.</text>
</comment>
<feature type="transmembrane region" description="Helical" evidence="1">
    <location>
        <begin position="361"/>
        <end position="385"/>
    </location>
</feature>
<feature type="transmembrane region" description="Helical" evidence="1">
    <location>
        <begin position="200"/>
        <end position="221"/>
    </location>
</feature>
<reference evidence="2 4" key="1">
    <citation type="submission" date="2013-02" db="EMBL/GenBank/DDBJ databases">
        <title>The Genome Sequence of Enterococcus malodoratus ATCC_43197.</title>
        <authorList>
            <consortium name="The Broad Institute Genome Sequencing Platform"/>
            <consortium name="The Broad Institute Genome Sequencing Center for Infectious Disease"/>
            <person name="Earl A.M."/>
            <person name="Gilmore M.S."/>
            <person name="Lebreton F."/>
            <person name="Walker B."/>
            <person name="Young S.K."/>
            <person name="Zeng Q."/>
            <person name="Gargeya S."/>
            <person name="Fitzgerald M."/>
            <person name="Haas B."/>
            <person name="Abouelleil A."/>
            <person name="Alvarado L."/>
            <person name="Arachchi H.M."/>
            <person name="Berlin A.M."/>
            <person name="Chapman S.B."/>
            <person name="Dewar J."/>
            <person name="Goldberg J."/>
            <person name="Griggs A."/>
            <person name="Gujja S."/>
            <person name="Hansen M."/>
            <person name="Howarth C."/>
            <person name="Imamovic A."/>
            <person name="Larimer J."/>
            <person name="McCowan C."/>
            <person name="Murphy C."/>
            <person name="Neiman D."/>
            <person name="Pearson M."/>
            <person name="Priest M."/>
            <person name="Roberts A."/>
            <person name="Saif S."/>
            <person name="Shea T."/>
            <person name="Sisk P."/>
            <person name="Sykes S."/>
            <person name="Wortman J."/>
            <person name="Nusbaum C."/>
            <person name="Birren B."/>
        </authorList>
    </citation>
    <scope>NUCLEOTIDE SEQUENCE [LARGE SCALE GENOMIC DNA]</scope>
    <source>
        <strain evidence="2 4">ATCC 43197</strain>
    </source>
</reference>
<dbReference type="OrthoDB" id="2199746at2"/>
<evidence type="ECO:0000256" key="1">
    <source>
        <dbReference type="SAM" id="Phobius"/>
    </source>
</evidence>
<evidence type="ECO:0000313" key="2">
    <source>
        <dbReference type="EMBL" id="EOH79481.1"/>
    </source>
</evidence>
<dbReference type="eggNOG" id="ENOG502ZDT6">
    <property type="taxonomic scope" value="Bacteria"/>
</dbReference>
<feature type="transmembrane region" description="Helical" evidence="1">
    <location>
        <begin position="117"/>
        <end position="137"/>
    </location>
</feature>
<dbReference type="Proteomes" id="UP000013783">
    <property type="component" value="Unassembled WGS sequence"/>
</dbReference>
<organism evidence="2 4">
    <name type="scientific">Enterococcus malodoratus ATCC 43197</name>
    <dbReference type="NCBI Taxonomy" id="1158601"/>
    <lineage>
        <taxon>Bacteria</taxon>
        <taxon>Bacillati</taxon>
        <taxon>Bacillota</taxon>
        <taxon>Bacilli</taxon>
        <taxon>Lactobacillales</taxon>
        <taxon>Enterococcaceae</taxon>
        <taxon>Enterococcus</taxon>
    </lineage>
</organism>
<evidence type="ECO:0008006" key="6">
    <source>
        <dbReference type="Google" id="ProtNLM"/>
    </source>
</evidence>
<feature type="transmembrane region" description="Helical" evidence="1">
    <location>
        <begin position="323"/>
        <end position="341"/>
    </location>
</feature>
<dbReference type="STRING" id="71451.RV07_GL002311"/>
<dbReference type="AlphaFoldDB" id="R2RFU4"/>
<feature type="transmembrane region" description="Helical" evidence="1">
    <location>
        <begin position="164"/>
        <end position="188"/>
    </location>
</feature>
<reference evidence="3 5" key="2">
    <citation type="submission" date="2013-03" db="EMBL/GenBank/DDBJ databases">
        <title>The Genome Sequence of Enterococcus malodoratus ATCC_43197 (PacBio/Illumina hybrid assembly).</title>
        <authorList>
            <consortium name="The Broad Institute Genomics Platform"/>
            <consortium name="The Broad Institute Genome Sequencing Center for Infectious Disease"/>
            <person name="Earl A."/>
            <person name="Russ C."/>
            <person name="Gilmore M."/>
            <person name="Surin D."/>
            <person name="Walker B."/>
            <person name="Young S."/>
            <person name="Zeng Q."/>
            <person name="Gargeya S."/>
            <person name="Fitzgerald M."/>
            <person name="Haas B."/>
            <person name="Abouelleil A."/>
            <person name="Allen A.W."/>
            <person name="Alvarado L."/>
            <person name="Arachchi H.M."/>
            <person name="Berlin A.M."/>
            <person name="Chapman S.B."/>
            <person name="Gainer-Dewar J."/>
            <person name="Goldberg J."/>
            <person name="Griggs A."/>
            <person name="Gujja S."/>
            <person name="Hansen M."/>
            <person name="Howarth C."/>
            <person name="Imamovic A."/>
            <person name="Ireland A."/>
            <person name="Larimer J."/>
            <person name="McCowan C."/>
            <person name="Murphy C."/>
            <person name="Pearson M."/>
            <person name="Poon T.W."/>
            <person name="Priest M."/>
            <person name="Roberts A."/>
            <person name="Saif S."/>
            <person name="Shea T."/>
            <person name="Sisk P."/>
            <person name="Sykes S."/>
            <person name="Wortman J."/>
            <person name="Nusbaum C."/>
            <person name="Birren B."/>
        </authorList>
    </citation>
    <scope>NUCLEOTIDE SEQUENCE [LARGE SCALE GENOMIC DNA]</scope>
    <source>
        <strain evidence="3 5">ATCC 43197</strain>
    </source>
</reference>
<dbReference type="EMBL" id="ASWA01000004">
    <property type="protein sequence ID" value="EOT64760.1"/>
    <property type="molecule type" value="Genomic_DNA"/>
</dbReference>
<keyword evidence="1" id="KW-0472">Membrane</keyword>